<keyword evidence="4" id="KW-1185">Reference proteome</keyword>
<evidence type="ECO:0000259" key="2">
    <source>
        <dbReference type="PROSITE" id="PS50076"/>
    </source>
</evidence>
<keyword evidence="1" id="KW-0472">Membrane</keyword>
<dbReference type="InterPro" id="IPR001623">
    <property type="entry name" value="DnaJ_domain"/>
</dbReference>
<sequence>MPATCLPLQSPCSLLTIPTGRNPSNGAKFSRYPAAPRKQLAGCRAAAASSSSSSSMSSSSITEFDLYELLGIESTSTQSQIKLAYRSLQKRCHPDIAGPTGHDMSIILNEAYALLSDPNSRSAYDKEQAKISELRGYTGRPMYSAWFGSESEQRAVFVDEVKCVGCLKCALFAGNTFAIESVYGRARVVAQWADPEHKIQEAIDSCPIDCISIVERSDLAALEFLMSKQPRGNVRVGAGNAVGSCVSNIFVEVKKFQTRVKDASEKTAASDDSEMDLQREARMSAVHAIRSLSNWLQWQAPPNSSVQPKDLVRSTLKLEDPNIRKLRDAAAARKRVRKIVSSSSSSFKDEYWIPADHALPAVAEVISATTPEAVAGSKRLYTEEWETKGDGNNNGDYKPAMGGPIRLGIPFCTAAIGVAVVRLYGGGSRLGRIQDHMGGSLALEIVNSSWLQVILAGVTWFLMGMAIVELVAFVGSRKAK</sequence>
<evidence type="ECO:0000256" key="1">
    <source>
        <dbReference type="SAM" id="Phobius"/>
    </source>
</evidence>
<evidence type="ECO:0000313" key="3">
    <source>
        <dbReference type="EMBL" id="KAK4750303.1"/>
    </source>
</evidence>
<name>A0AAN7PKS2_9MYRT</name>
<dbReference type="EMBL" id="JAXIOK010000018">
    <property type="protein sequence ID" value="KAK4750303.1"/>
    <property type="molecule type" value="Genomic_DNA"/>
</dbReference>
<evidence type="ECO:0000313" key="4">
    <source>
        <dbReference type="Proteomes" id="UP001345219"/>
    </source>
</evidence>
<organism evidence="3 4">
    <name type="scientific">Trapa incisa</name>
    <dbReference type="NCBI Taxonomy" id="236973"/>
    <lineage>
        <taxon>Eukaryota</taxon>
        <taxon>Viridiplantae</taxon>
        <taxon>Streptophyta</taxon>
        <taxon>Embryophyta</taxon>
        <taxon>Tracheophyta</taxon>
        <taxon>Spermatophyta</taxon>
        <taxon>Magnoliopsida</taxon>
        <taxon>eudicotyledons</taxon>
        <taxon>Gunneridae</taxon>
        <taxon>Pentapetalae</taxon>
        <taxon>rosids</taxon>
        <taxon>malvids</taxon>
        <taxon>Myrtales</taxon>
        <taxon>Lythraceae</taxon>
        <taxon>Trapa</taxon>
    </lineage>
</organism>
<keyword evidence="1" id="KW-0812">Transmembrane</keyword>
<keyword evidence="1" id="KW-1133">Transmembrane helix</keyword>
<dbReference type="CDD" id="cd06257">
    <property type="entry name" value="DnaJ"/>
    <property type="match status" value="1"/>
</dbReference>
<dbReference type="InterPro" id="IPR036869">
    <property type="entry name" value="J_dom_sf"/>
</dbReference>
<dbReference type="SUPFAM" id="SSF46565">
    <property type="entry name" value="Chaperone J-domain"/>
    <property type="match status" value="1"/>
</dbReference>
<dbReference type="AlphaFoldDB" id="A0AAN7PKS2"/>
<dbReference type="Gene3D" id="3.30.70.20">
    <property type="match status" value="1"/>
</dbReference>
<feature type="transmembrane region" description="Helical" evidence="1">
    <location>
        <begin position="450"/>
        <end position="474"/>
    </location>
</feature>
<dbReference type="PANTHER" id="PTHR45295">
    <property type="entry name" value="CHAPERONE PROTEIN DNAJ C76, CHLOROPLASTIC"/>
    <property type="match status" value="1"/>
</dbReference>
<reference evidence="3 4" key="1">
    <citation type="journal article" date="2023" name="Hortic Res">
        <title>Pangenome of water caltrop reveals structural variations and asymmetric subgenome divergence after allopolyploidization.</title>
        <authorList>
            <person name="Zhang X."/>
            <person name="Chen Y."/>
            <person name="Wang L."/>
            <person name="Yuan Y."/>
            <person name="Fang M."/>
            <person name="Shi L."/>
            <person name="Lu R."/>
            <person name="Comes H.P."/>
            <person name="Ma Y."/>
            <person name="Chen Y."/>
            <person name="Huang G."/>
            <person name="Zhou Y."/>
            <person name="Zheng Z."/>
            <person name="Qiu Y."/>
        </authorList>
    </citation>
    <scope>NUCLEOTIDE SEQUENCE [LARGE SCALE GENOMIC DNA]</scope>
    <source>
        <tissue evidence="3">Roots</tissue>
    </source>
</reference>
<dbReference type="Proteomes" id="UP001345219">
    <property type="component" value="Chromosome 21"/>
</dbReference>
<dbReference type="SMART" id="SM00271">
    <property type="entry name" value="DnaJ"/>
    <property type="match status" value="1"/>
</dbReference>
<dbReference type="Gene3D" id="1.10.287.110">
    <property type="entry name" value="DnaJ domain"/>
    <property type="match status" value="1"/>
</dbReference>
<proteinExistence type="predicted"/>
<dbReference type="SUPFAM" id="SSF54862">
    <property type="entry name" value="4Fe-4S ferredoxins"/>
    <property type="match status" value="1"/>
</dbReference>
<accession>A0AAN7PKS2</accession>
<dbReference type="PROSITE" id="PS50076">
    <property type="entry name" value="DNAJ_2"/>
    <property type="match status" value="1"/>
</dbReference>
<protein>
    <recommendedName>
        <fullName evidence="2">J domain-containing protein</fullName>
    </recommendedName>
</protein>
<comment type="caution">
    <text evidence="3">The sequence shown here is derived from an EMBL/GenBank/DDBJ whole genome shotgun (WGS) entry which is preliminary data.</text>
</comment>
<gene>
    <name evidence="3" type="ORF">SAY87_027752</name>
</gene>
<dbReference type="Pfam" id="PF13370">
    <property type="entry name" value="Fer4_13"/>
    <property type="match status" value="1"/>
</dbReference>
<feature type="domain" description="J" evidence="2">
    <location>
        <begin position="65"/>
        <end position="128"/>
    </location>
</feature>
<dbReference type="PANTHER" id="PTHR45295:SF1">
    <property type="entry name" value="CHAPERONE PROTEIN DNAJ C76, CHLOROPLASTIC"/>
    <property type="match status" value="1"/>
</dbReference>
<dbReference type="Pfam" id="PF00226">
    <property type="entry name" value="DnaJ"/>
    <property type="match status" value="1"/>
</dbReference>